<dbReference type="EMBL" id="SWLB01000006">
    <property type="protein sequence ID" value="KAF3337663.1"/>
    <property type="molecule type" value="Genomic_DNA"/>
</dbReference>
<dbReference type="PANTHER" id="PTHR45934">
    <property type="entry name" value="FAD/NAD(P)-BINDING OXIDOREDUCTASE FAMILY PROTEIN"/>
    <property type="match status" value="1"/>
</dbReference>
<dbReference type="OrthoDB" id="1878542at2759"/>
<gene>
    <name evidence="5" type="ORF">FCM35_KLT18250</name>
</gene>
<reference evidence="5" key="1">
    <citation type="submission" date="2020-01" db="EMBL/GenBank/DDBJ databases">
        <title>Genome sequence of Kobresia littledalei, the first chromosome-level genome in the family Cyperaceae.</title>
        <authorList>
            <person name="Qu G."/>
        </authorList>
    </citation>
    <scope>NUCLEOTIDE SEQUENCE</scope>
    <source>
        <strain evidence="5">C.B.Clarke</strain>
        <tissue evidence="5">Leaf</tissue>
    </source>
</reference>
<evidence type="ECO:0000259" key="4">
    <source>
        <dbReference type="Pfam" id="PF01494"/>
    </source>
</evidence>
<dbReference type="InterPro" id="IPR044560">
    <property type="entry name" value="MOase"/>
</dbReference>
<protein>
    <submittedName>
        <fullName evidence="5">Zeaxanthin epoxidase</fullName>
    </submittedName>
</protein>
<dbReference type="Gene3D" id="3.50.50.60">
    <property type="entry name" value="FAD/NAD(P)-binding domain"/>
    <property type="match status" value="1"/>
</dbReference>
<keyword evidence="2" id="KW-0503">Monooxygenase</keyword>
<evidence type="ECO:0000313" key="5">
    <source>
        <dbReference type="EMBL" id="KAF3337663.1"/>
    </source>
</evidence>
<dbReference type="Pfam" id="PF01494">
    <property type="entry name" value="FAD_binding_3"/>
    <property type="match status" value="1"/>
</dbReference>
<keyword evidence="6" id="KW-1185">Reference proteome</keyword>
<evidence type="ECO:0000256" key="1">
    <source>
        <dbReference type="ARBA" id="ARBA00023002"/>
    </source>
</evidence>
<evidence type="ECO:0000256" key="2">
    <source>
        <dbReference type="ARBA" id="ARBA00023033"/>
    </source>
</evidence>
<dbReference type="GO" id="GO:0004497">
    <property type="term" value="F:monooxygenase activity"/>
    <property type="evidence" value="ECO:0007669"/>
    <property type="project" value="UniProtKB-KW"/>
</dbReference>
<keyword evidence="1" id="KW-0560">Oxidoreductase</keyword>
<dbReference type="PRINTS" id="PR00420">
    <property type="entry name" value="RNGMNOXGNASE"/>
</dbReference>
<dbReference type="GO" id="GO:0071949">
    <property type="term" value="F:FAD binding"/>
    <property type="evidence" value="ECO:0007669"/>
    <property type="project" value="InterPro"/>
</dbReference>
<evidence type="ECO:0000313" key="6">
    <source>
        <dbReference type="Proteomes" id="UP000623129"/>
    </source>
</evidence>
<proteinExistence type="inferred from homology"/>
<feature type="domain" description="FAD-binding" evidence="4">
    <location>
        <begin position="5"/>
        <end position="359"/>
    </location>
</feature>
<sequence length="417" mass="46241">MVENAEIVIVGGGIAGLATAVALKRVGFQAQVLERHQELRAGGTALGLFPNAWFALRALGVDHKLTNTYQIFTKALTTNLETGASQEMVLPMKKDRGDDIGVRYVKREDLLKALAEELPPDTIRFSSKLISIKSETLEDSSKITALHLDDGTIIKAKVVIGCDGVHSAVAQWLGLSQPLNSGRSAAYGLSVFPEDHGFEMMVWQYLGVGIRAGFIPLNSRELYWFFLHDSSSLEQDVSRSPEMILKEITDNLAKNFPSDFLTVAKRTDLSTLAWAPLRFRIPWNVALGRAQDGNVTVSGDAMHPMTPDIGQGGCSALEDAVVLARCLSQSHTSAANDKQWVQKGLKRYVDERKWRVAGLIAGSWLSGWVQQSGCGAQKWWSSATRWFRDRYLYKFVLPRLVDWVWKDCGDLSFPVKQ</sequence>
<dbReference type="Proteomes" id="UP000623129">
    <property type="component" value="Unassembled WGS sequence"/>
</dbReference>
<comment type="caution">
    <text evidence="5">The sequence shown here is derived from an EMBL/GenBank/DDBJ whole genome shotgun (WGS) entry which is preliminary data.</text>
</comment>
<organism evidence="5 6">
    <name type="scientific">Carex littledalei</name>
    <dbReference type="NCBI Taxonomy" id="544730"/>
    <lineage>
        <taxon>Eukaryota</taxon>
        <taxon>Viridiplantae</taxon>
        <taxon>Streptophyta</taxon>
        <taxon>Embryophyta</taxon>
        <taxon>Tracheophyta</taxon>
        <taxon>Spermatophyta</taxon>
        <taxon>Magnoliopsida</taxon>
        <taxon>Liliopsida</taxon>
        <taxon>Poales</taxon>
        <taxon>Cyperaceae</taxon>
        <taxon>Cyperoideae</taxon>
        <taxon>Cariceae</taxon>
        <taxon>Carex</taxon>
        <taxon>Carex subgen. Euthyceras</taxon>
    </lineage>
</organism>
<dbReference type="PANTHER" id="PTHR45934:SF1">
    <property type="entry name" value="OS04G0423100 PROTEIN"/>
    <property type="match status" value="1"/>
</dbReference>
<dbReference type="SUPFAM" id="SSF51905">
    <property type="entry name" value="FAD/NAD(P)-binding domain"/>
    <property type="match status" value="1"/>
</dbReference>
<dbReference type="InterPro" id="IPR002938">
    <property type="entry name" value="FAD-bd"/>
</dbReference>
<dbReference type="AlphaFoldDB" id="A0A833VW29"/>
<dbReference type="InterPro" id="IPR036188">
    <property type="entry name" value="FAD/NAD-bd_sf"/>
</dbReference>
<evidence type="ECO:0000256" key="3">
    <source>
        <dbReference type="ARBA" id="ARBA00024018"/>
    </source>
</evidence>
<name>A0A833VW29_9POAL</name>
<accession>A0A833VW29</accession>
<comment type="similarity">
    <text evidence="3">Belongs to the 3-hydroxybenzoate 6-hydroxylase family.</text>
</comment>